<evidence type="ECO:0000313" key="1">
    <source>
        <dbReference type="EMBL" id="MFC4159362.1"/>
    </source>
</evidence>
<dbReference type="Proteomes" id="UP001595791">
    <property type="component" value="Unassembled WGS sequence"/>
</dbReference>
<gene>
    <name evidence="1" type="ORF">ACFOW7_08325</name>
</gene>
<evidence type="ECO:0000313" key="2">
    <source>
        <dbReference type="Proteomes" id="UP001595791"/>
    </source>
</evidence>
<name>A0ABV8MMG1_9NEIS</name>
<dbReference type="InterPro" id="IPR021317">
    <property type="entry name" value="DUF2917"/>
</dbReference>
<protein>
    <submittedName>
        <fullName evidence="1">DUF2917 domain-containing protein</fullName>
    </submittedName>
</protein>
<keyword evidence="2" id="KW-1185">Reference proteome</keyword>
<organism evidence="1 2">
    <name type="scientific">Chitinimonas lacunae</name>
    <dbReference type="NCBI Taxonomy" id="1963018"/>
    <lineage>
        <taxon>Bacteria</taxon>
        <taxon>Pseudomonadati</taxon>
        <taxon>Pseudomonadota</taxon>
        <taxon>Betaproteobacteria</taxon>
        <taxon>Neisseriales</taxon>
        <taxon>Chitinibacteraceae</taxon>
        <taxon>Chitinimonas</taxon>
    </lineage>
</organism>
<accession>A0ABV8MMG1</accession>
<dbReference type="Pfam" id="PF11142">
    <property type="entry name" value="DUF2917"/>
    <property type="match status" value="1"/>
</dbReference>
<dbReference type="EMBL" id="JBHSBU010000001">
    <property type="protein sequence ID" value="MFC4159362.1"/>
    <property type="molecule type" value="Genomic_DNA"/>
</dbReference>
<sequence>MQIAQTLPQDRLLAIDMPKGGKLRVSEGCVWFTVDGEDVVLTAGQRFQAQQAESWLLQALSDSRVEIALPQEAPKHWWSTWIDRLPSLG</sequence>
<reference evidence="2" key="1">
    <citation type="journal article" date="2019" name="Int. J. Syst. Evol. Microbiol.">
        <title>The Global Catalogue of Microorganisms (GCM) 10K type strain sequencing project: providing services to taxonomists for standard genome sequencing and annotation.</title>
        <authorList>
            <consortium name="The Broad Institute Genomics Platform"/>
            <consortium name="The Broad Institute Genome Sequencing Center for Infectious Disease"/>
            <person name="Wu L."/>
            <person name="Ma J."/>
        </authorList>
    </citation>
    <scope>NUCLEOTIDE SEQUENCE [LARGE SCALE GENOMIC DNA]</scope>
    <source>
        <strain evidence="2">LMG 29894</strain>
    </source>
</reference>
<proteinExistence type="predicted"/>
<comment type="caution">
    <text evidence="1">The sequence shown here is derived from an EMBL/GenBank/DDBJ whole genome shotgun (WGS) entry which is preliminary data.</text>
</comment>
<dbReference type="RefSeq" id="WP_378163040.1">
    <property type="nucleotide sequence ID" value="NZ_JBHSBU010000001.1"/>
</dbReference>